<feature type="non-terminal residue" evidence="4">
    <location>
        <position position="1"/>
    </location>
</feature>
<proteinExistence type="predicted"/>
<keyword evidence="5" id="KW-1185">Reference proteome</keyword>
<evidence type="ECO:0000313" key="5">
    <source>
        <dbReference type="Proteomes" id="UP001195483"/>
    </source>
</evidence>
<dbReference type="EMBL" id="JAEAOA010002000">
    <property type="protein sequence ID" value="KAK3576485.1"/>
    <property type="molecule type" value="Genomic_DNA"/>
</dbReference>
<organism evidence="4 5">
    <name type="scientific">Potamilus streckersoni</name>
    <dbReference type="NCBI Taxonomy" id="2493646"/>
    <lineage>
        <taxon>Eukaryota</taxon>
        <taxon>Metazoa</taxon>
        <taxon>Spiralia</taxon>
        <taxon>Lophotrochozoa</taxon>
        <taxon>Mollusca</taxon>
        <taxon>Bivalvia</taxon>
        <taxon>Autobranchia</taxon>
        <taxon>Heteroconchia</taxon>
        <taxon>Palaeoheterodonta</taxon>
        <taxon>Unionida</taxon>
        <taxon>Unionoidea</taxon>
        <taxon>Unionidae</taxon>
        <taxon>Ambleminae</taxon>
        <taxon>Lampsilini</taxon>
        <taxon>Potamilus</taxon>
    </lineage>
</organism>
<feature type="transmembrane region" description="Helical" evidence="2">
    <location>
        <begin position="140"/>
        <end position="160"/>
    </location>
</feature>
<evidence type="ECO:0000256" key="2">
    <source>
        <dbReference type="SAM" id="Phobius"/>
    </source>
</evidence>
<comment type="subcellular location">
    <subcellularLocation>
        <location evidence="1">Membrane</location>
        <topology evidence="1">Multi-pass membrane protein</topology>
    </subcellularLocation>
</comment>
<keyword evidence="2" id="KW-0472">Membrane</keyword>
<gene>
    <name evidence="4" type="ORF">CHS0354_034157</name>
</gene>
<sequence length="202" mass="23382">MDTICRDGPLWNTSLTWGPNNTWPQFTECFQNTLLVWIPSTWLWVASPFYFIHLISKENSSTKCFTWKYITKQIIALILLIICIVEILIEDSNLNTSSEENSLVHEALLGPLIEGLTLVLTFVCTELARRKGVISTGVLFLYWTITTLIQIIPFYSKMMLQEYHEYPIKVTLFFVSCCLTFGQVFLHSFADHQLLCDKEILK</sequence>
<keyword evidence="2" id="KW-0812">Transmembrane</keyword>
<accession>A0AAE0RNB6</accession>
<feature type="transmembrane region" description="Helical" evidence="2">
    <location>
        <begin position="67"/>
        <end position="89"/>
    </location>
</feature>
<dbReference type="GO" id="GO:0016020">
    <property type="term" value="C:membrane"/>
    <property type="evidence" value="ECO:0007669"/>
    <property type="project" value="UniProtKB-SubCell"/>
</dbReference>
<evidence type="ECO:0000313" key="4">
    <source>
        <dbReference type="EMBL" id="KAK3576485.1"/>
    </source>
</evidence>
<evidence type="ECO:0000256" key="1">
    <source>
        <dbReference type="ARBA" id="ARBA00004141"/>
    </source>
</evidence>
<feature type="transmembrane region" description="Helical" evidence="2">
    <location>
        <begin position="166"/>
        <end position="186"/>
    </location>
</feature>
<feature type="transmembrane region" description="Helical" evidence="2">
    <location>
        <begin position="34"/>
        <end position="55"/>
    </location>
</feature>
<evidence type="ECO:0000259" key="3">
    <source>
        <dbReference type="Pfam" id="PF24357"/>
    </source>
</evidence>
<reference evidence="4" key="3">
    <citation type="submission" date="2023-05" db="EMBL/GenBank/DDBJ databases">
        <authorList>
            <person name="Smith C.H."/>
        </authorList>
    </citation>
    <scope>NUCLEOTIDE SEQUENCE</scope>
    <source>
        <strain evidence="4">CHS0354</strain>
        <tissue evidence="4">Mantle</tissue>
    </source>
</reference>
<dbReference type="AlphaFoldDB" id="A0AAE0RNB6"/>
<feature type="transmembrane region" description="Helical" evidence="2">
    <location>
        <begin position="109"/>
        <end position="128"/>
    </location>
</feature>
<comment type="caution">
    <text evidence="4">The sequence shown here is derived from an EMBL/GenBank/DDBJ whole genome shotgun (WGS) entry which is preliminary data.</text>
</comment>
<keyword evidence="2" id="KW-1133">Transmembrane helix</keyword>
<feature type="domain" description="ABC transporter TMD0" evidence="3">
    <location>
        <begin position="17"/>
        <end position="165"/>
    </location>
</feature>
<dbReference type="InterPro" id="IPR056227">
    <property type="entry name" value="TMD0_ABC"/>
</dbReference>
<dbReference type="Proteomes" id="UP001195483">
    <property type="component" value="Unassembled WGS sequence"/>
</dbReference>
<reference evidence="4" key="1">
    <citation type="journal article" date="2021" name="Genome Biol. Evol.">
        <title>A High-Quality Reference Genome for a Parasitic Bivalve with Doubly Uniparental Inheritance (Bivalvia: Unionida).</title>
        <authorList>
            <person name="Smith C.H."/>
        </authorList>
    </citation>
    <scope>NUCLEOTIDE SEQUENCE</scope>
    <source>
        <strain evidence="4">CHS0354</strain>
    </source>
</reference>
<dbReference type="Pfam" id="PF24357">
    <property type="entry name" value="TMD0_ABC"/>
    <property type="match status" value="1"/>
</dbReference>
<reference evidence="4" key="2">
    <citation type="journal article" date="2021" name="Genome Biol. Evol.">
        <title>Developing a high-quality reference genome for a parasitic bivalve with doubly uniparental inheritance (Bivalvia: Unionida).</title>
        <authorList>
            <person name="Smith C.H."/>
        </authorList>
    </citation>
    <scope>NUCLEOTIDE SEQUENCE</scope>
    <source>
        <strain evidence="4">CHS0354</strain>
        <tissue evidence="4">Mantle</tissue>
    </source>
</reference>
<protein>
    <recommendedName>
        <fullName evidence="3">ABC transporter TMD0 domain-containing protein</fullName>
    </recommendedName>
</protein>
<name>A0AAE0RNB6_9BIVA</name>